<evidence type="ECO:0000313" key="6">
    <source>
        <dbReference type="Proteomes" id="UP000538955"/>
    </source>
</evidence>
<sequence>MSLTRRKIEKKDYHKVLDIWEKSVISTHDFLKEKDRLELKPEIPNYLNNVEAYFWCDDDEIIGFSGTNDQNLEMLFIDPKYFRKGYGTQILQTLIREDQVRYVEVNKENYNAVKFYQKNGFEKYKESLKDQQGRDYPIYYLKL</sequence>
<proteinExistence type="predicted"/>
<feature type="domain" description="N-acetyltransferase" evidence="3">
    <location>
        <begin position="3"/>
        <end position="143"/>
    </location>
</feature>
<reference evidence="6 7" key="1">
    <citation type="submission" date="2020-04" db="EMBL/GenBank/DDBJ databases">
        <title>The Epidemiology and Molecular Characteristics of Linezolid-Resistant Staphylococcus capitis in Huashan Hospital, Shanghai.</title>
        <authorList>
            <person name="Ding L."/>
            <person name="Li P."/>
            <person name="Yang Y."/>
            <person name="Lin D."/>
            <person name="Xu X."/>
        </authorList>
    </citation>
    <scope>NUCLEOTIDE SEQUENCE [LARGE SCALE GENOMIC DNA]</scope>
    <source>
        <strain evidence="5 7">12-86</strain>
        <strain evidence="4 6">17-84</strain>
    </source>
</reference>
<dbReference type="PANTHER" id="PTHR43800:SF1">
    <property type="entry name" value="PEPTIDYL-LYSINE N-ACETYLTRANSFERASE YJAB"/>
    <property type="match status" value="1"/>
</dbReference>
<dbReference type="GO" id="GO:0016747">
    <property type="term" value="F:acyltransferase activity, transferring groups other than amino-acyl groups"/>
    <property type="evidence" value="ECO:0007669"/>
    <property type="project" value="InterPro"/>
</dbReference>
<name>A0A7X9ZH02_STACP</name>
<keyword evidence="2" id="KW-0012">Acyltransferase</keyword>
<evidence type="ECO:0000313" key="5">
    <source>
        <dbReference type="EMBL" id="NMK97127.1"/>
    </source>
</evidence>
<dbReference type="Pfam" id="PF13508">
    <property type="entry name" value="Acetyltransf_7"/>
    <property type="match status" value="1"/>
</dbReference>
<keyword evidence="6" id="KW-1185">Reference proteome</keyword>
<dbReference type="SUPFAM" id="SSF55729">
    <property type="entry name" value="Acyl-CoA N-acyltransferases (Nat)"/>
    <property type="match status" value="1"/>
</dbReference>
<protein>
    <submittedName>
        <fullName evidence="5">GNAT family N-acetyltransferase</fullName>
    </submittedName>
</protein>
<comment type="caution">
    <text evidence="5">The sequence shown here is derived from an EMBL/GenBank/DDBJ whole genome shotgun (WGS) entry which is preliminary data.</text>
</comment>
<dbReference type="EMBL" id="JABBLX010000005">
    <property type="protein sequence ID" value="NMK97127.1"/>
    <property type="molecule type" value="Genomic_DNA"/>
</dbReference>
<keyword evidence="1 5" id="KW-0808">Transferase</keyword>
<organism evidence="5 7">
    <name type="scientific">Staphylococcus capitis</name>
    <dbReference type="NCBI Taxonomy" id="29388"/>
    <lineage>
        <taxon>Bacteria</taxon>
        <taxon>Bacillati</taxon>
        <taxon>Bacillota</taxon>
        <taxon>Bacilli</taxon>
        <taxon>Bacillales</taxon>
        <taxon>Staphylococcaceae</taxon>
        <taxon>Staphylococcus</taxon>
    </lineage>
</organism>
<dbReference type="RefSeq" id="WP_030061194.1">
    <property type="nucleotide sequence ID" value="NZ_AP014956.1"/>
</dbReference>
<dbReference type="Gene3D" id="3.40.630.30">
    <property type="match status" value="1"/>
</dbReference>
<gene>
    <name evidence="5" type="ORF">HHM13_03300</name>
    <name evidence="4" type="ORF">HHM24_03595</name>
</gene>
<accession>A0A7X9ZH02</accession>
<dbReference type="EMBL" id="JABBMI010000053">
    <property type="protein sequence ID" value="NMK53835.1"/>
    <property type="molecule type" value="Genomic_DNA"/>
</dbReference>
<evidence type="ECO:0000259" key="3">
    <source>
        <dbReference type="PROSITE" id="PS51186"/>
    </source>
</evidence>
<dbReference type="AlphaFoldDB" id="A0A7X9ZH02"/>
<dbReference type="Proteomes" id="UP000538955">
    <property type="component" value="Unassembled WGS sequence"/>
</dbReference>
<evidence type="ECO:0000256" key="1">
    <source>
        <dbReference type="ARBA" id="ARBA00022679"/>
    </source>
</evidence>
<dbReference type="InterPro" id="IPR016181">
    <property type="entry name" value="Acyl_CoA_acyltransferase"/>
</dbReference>
<evidence type="ECO:0000313" key="4">
    <source>
        <dbReference type="EMBL" id="NMK53835.1"/>
    </source>
</evidence>
<evidence type="ECO:0000313" key="7">
    <source>
        <dbReference type="Proteomes" id="UP000550736"/>
    </source>
</evidence>
<dbReference type="PROSITE" id="PS51186">
    <property type="entry name" value="GNAT"/>
    <property type="match status" value="1"/>
</dbReference>
<dbReference type="Proteomes" id="UP000550736">
    <property type="component" value="Unassembled WGS sequence"/>
</dbReference>
<dbReference type="CDD" id="cd04301">
    <property type="entry name" value="NAT_SF"/>
    <property type="match status" value="1"/>
</dbReference>
<dbReference type="InterPro" id="IPR000182">
    <property type="entry name" value="GNAT_dom"/>
</dbReference>
<evidence type="ECO:0000256" key="2">
    <source>
        <dbReference type="ARBA" id="ARBA00023315"/>
    </source>
</evidence>
<dbReference type="PANTHER" id="PTHR43800">
    <property type="entry name" value="PEPTIDYL-LYSINE N-ACETYLTRANSFERASE YJAB"/>
    <property type="match status" value="1"/>
</dbReference>